<evidence type="ECO:0000256" key="2">
    <source>
        <dbReference type="ARBA" id="ARBA00022448"/>
    </source>
</evidence>
<dbReference type="OrthoDB" id="9806127at2"/>
<evidence type="ECO:0000256" key="9">
    <source>
        <dbReference type="ARBA" id="ARBA00023055"/>
    </source>
</evidence>
<dbReference type="GO" id="GO:0005886">
    <property type="term" value="C:plasma membrane"/>
    <property type="evidence" value="ECO:0007669"/>
    <property type="project" value="UniProtKB-SubCell"/>
</dbReference>
<evidence type="ECO:0000313" key="14">
    <source>
        <dbReference type="EMBL" id="CCK76242.1"/>
    </source>
</evidence>
<dbReference type="GO" id="GO:0015421">
    <property type="term" value="F:ABC-type oligopeptide transporter activity"/>
    <property type="evidence" value="ECO:0007669"/>
    <property type="project" value="TreeGrafter"/>
</dbReference>
<keyword evidence="15" id="KW-1185">Reference proteome</keyword>
<dbReference type="InterPro" id="IPR017871">
    <property type="entry name" value="ABC_transporter-like_CS"/>
</dbReference>
<gene>
    <name evidence="14" type="primary">msbA</name>
    <name evidence="14" type="ORF">OLEAN_C20660</name>
</gene>
<keyword evidence="7" id="KW-1278">Translocase</keyword>
<evidence type="ECO:0000256" key="11">
    <source>
        <dbReference type="SAM" id="Phobius"/>
    </source>
</evidence>
<dbReference type="SUPFAM" id="SSF90123">
    <property type="entry name" value="ABC transporter transmembrane region"/>
    <property type="match status" value="1"/>
</dbReference>
<keyword evidence="9" id="KW-0445">Lipid transport</keyword>
<feature type="domain" description="ABC transporter" evidence="12">
    <location>
        <begin position="339"/>
        <end position="575"/>
    </location>
</feature>
<dbReference type="Gene3D" id="1.20.1560.10">
    <property type="entry name" value="ABC transporter type 1, transmembrane domain"/>
    <property type="match status" value="2"/>
</dbReference>
<dbReference type="PANTHER" id="PTHR43394">
    <property type="entry name" value="ATP-DEPENDENT PERMEASE MDL1, MITOCHONDRIAL"/>
    <property type="match status" value="1"/>
</dbReference>
<feature type="domain" description="ABC transmembrane type-1" evidence="13">
    <location>
        <begin position="26"/>
        <end position="307"/>
    </location>
</feature>
<dbReference type="SMART" id="SM00382">
    <property type="entry name" value="AAA"/>
    <property type="match status" value="1"/>
</dbReference>
<dbReference type="SUPFAM" id="SSF52540">
    <property type="entry name" value="P-loop containing nucleoside triphosphate hydrolases"/>
    <property type="match status" value="1"/>
</dbReference>
<dbReference type="Gene3D" id="3.40.50.300">
    <property type="entry name" value="P-loop containing nucleotide triphosphate hydrolases"/>
    <property type="match status" value="1"/>
</dbReference>
<dbReference type="GO" id="GO:0005524">
    <property type="term" value="F:ATP binding"/>
    <property type="evidence" value="ECO:0007669"/>
    <property type="project" value="UniProtKB-KW"/>
</dbReference>
<evidence type="ECO:0000256" key="8">
    <source>
        <dbReference type="ARBA" id="ARBA00022989"/>
    </source>
</evidence>
<evidence type="ECO:0000256" key="7">
    <source>
        <dbReference type="ARBA" id="ARBA00022967"/>
    </source>
</evidence>
<keyword evidence="8 11" id="KW-1133">Transmembrane helix</keyword>
<dbReference type="FunFam" id="3.40.50.300:FF:000140">
    <property type="entry name" value="Lipid A export ATP-binding/permease protein MsbA"/>
    <property type="match status" value="1"/>
</dbReference>
<keyword evidence="6 14" id="KW-0067">ATP-binding</keyword>
<dbReference type="CDD" id="cd18552">
    <property type="entry name" value="ABC_6TM_MsbA_like"/>
    <property type="match status" value="1"/>
</dbReference>
<dbReference type="GO" id="GO:0034040">
    <property type="term" value="F:ATPase-coupled lipid transmembrane transporter activity"/>
    <property type="evidence" value="ECO:0007669"/>
    <property type="project" value="InterPro"/>
</dbReference>
<evidence type="ECO:0000313" key="15">
    <source>
        <dbReference type="Proteomes" id="UP000032749"/>
    </source>
</evidence>
<dbReference type="InterPro" id="IPR036640">
    <property type="entry name" value="ABC1_TM_sf"/>
</dbReference>
<dbReference type="Pfam" id="PF00005">
    <property type="entry name" value="ABC_tran"/>
    <property type="match status" value="1"/>
</dbReference>
<keyword evidence="3" id="KW-1003">Cell membrane</keyword>
<dbReference type="Proteomes" id="UP000032749">
    <property type="component" value="Chromosome"/>
</dbReference>
<reference evidence="14 15" key="1">
    <citation type="journal article" date="2013" name="Nat. Commun.">
        <title>Genome sequence and functional genomic analysis of the oil-degrading bacterium Oleispira antarctica.</title>
        <authorList>
            <person name="Kube M."/>
            <person name="Chernikova T.N."/>
            <person name="Al-Ramahi Y."/>
            <person name="Beloqui A."/>
            <person name="Lopez-Cortez N."/>
            <person name="Guazzaroni M.E."/>
            <person name="Heipieper H.J."/>
            <person name="Klages S."/>
            <person name="Kotsyurbenko O.R."/>
            <person name="Langer I."/>
            <person name="Nechitaylo T.Y."/>
            <person name="Lunsdorf H."/>
            <person name="Fernandez M."/>
            <person name="Juarez S."/>
            <person name="Ciordia S."/>
            <person name="Singer A."/>
            <person name="Kagan O."/>
            <person name="Egorova O."/>
            <person name="Petit P.A."/>
            <person name="Stogios P."/>
            <person name="Kim Y."/>
            <person name="Tchigvintsev A."/>
            <person name="Flick R."/>
            <person name="Denaro R."/>
            <person name="Genovese M."/>
            <person name="Albar J.P."/>
            <person name="Reva O.N."/>
            <person name="Martinez-Gomariz M."/>
            <person name="Tran H."/>
            <person name="Ferrer M."/>
            <person name="Savchenko A."/>
            <person name="Yakunin A.F."/>
            <person name="Yakimov M.M."/>
            <person name="Golyshina O.V."/>
            <person name="Reinhardt R."/>
            <person name="Golyshin P.N."/>
        </authorList>
    </citation>
    <scope>NUCLEOTIDE SEQUENCE [LARGE SCALE GENOMIC DNA]</scope>
</reference>
<keyword evidence="5" id="KW-0547">Nucleotide-binding</keyword>
<dbReference type="AlphaFoldDB" id="R4YMW2"/>
<evidence type="ECO:0000256" key="5">
    <source>
        <dbReference type="ARBA" id="ARBA00022741"/>
    </source>
</evidence>
<accession>R4YMW2</accession>
<sequence length="583" mass="64226">MSEQVSIRRLYGRLLTYVKPFIGSFLVAILGFVLFASAAPALSWMMGQITEVLANPKPEDAHFVIVTLIVIFAYRGLGTFLGKYFIARVGRGVVHSLRTVLFNHMLTLPSNYYDGESTGRLISRVIFDVDQVTGAATKALTTLVQDGLTVIFLMGYLIYLDWTLTLIFLALAPIIGALVSFASKFFRKYSKRIQQSVGNVTQVTNESITAYREVRTFGGQDFESARFNKASEDNRKQALKFALTNAINVPLNQQIIALGLGVMIYMMFERVLNQSMSAGEFMTFITAASLIAKPLRALTDINSVVQKGMVGAESIFTVLDSEGEKDEGHFDLVNARGDVEINNLSFKYPSSDDWVLKSLNATAKAGKSYALVGRSGGGKTTLMTLLPRFYQAQQGSILLDGHKIEDLTLASLRKNVSVVSQQVMLFNSTVLENIAYGELKGKTREEVITAAKAAHADEFIVQMSHGYDTIIGDNGVLLSGGQRQRIAIARAILKNSPVLILDEATSALDTESERHIQSAMEEVMKGRTTFVIAHRLSTIENADQIWVMEKGEIIERGTHGELLAAKGAYANLHDMQFHENENA</sequence>
<dbReference type="InterPro" id="IPR003439">
    <property type="entry name" value="ABC_transporter-like_ATP-bd"/>
</dbReference>
<dbReference type="PATRIC" id="fig|698738.3.peg.2138"/>
<dbReference type="InterPro" id="IPR039421">
    <property type="entry name" value="Type_1_exporter"/>
</dbReference>
<dbReference type="NCBIfam" id="TIGR02203">
    <property type="entry name" value="MsbA_lipidA"/>
    <property type="match status" value="1"/>
</dbReference>
<name>R4YMW2_OLEAN</name>
<evidence type="ECO:0000259" key="13">
    <source>
        <dbReference type="PROSITE" id="PS50929"/>
    </source>
</evidence>
<feature type="transmembrane region" description="Helical" evidence="11">
    <location>
        <begin position="245"/>
        <end position="268"/>
    </location>
</feature>
<dbReference type="PANTHER" id="PTHR43394:SF1">
    <property type="entry name" value="ATP-BINDING CASSETTE SUB-FAMILY B MEMBER 10, MITOCHONDRIAL"/>
    <property type="match status" value="1"/>
</dbReference>
<keyword evidence="10 11" id="KW-0472">Membrane</keyword>
<feature type="transmembrane region" description="Helical" evidence="11">
    <location>
        <begin position="139"/>
        <end position="159"/>
    </location>
</feature>
<dbReference type="STRING" id="698738.OLEAN_C20660"/>
<dbReference type="InterPro" id="IPR027417">
    <property type="entry name" value="P-loop_NTPase"/>
</dbReference>
<dbReference type="KEGG" id="oai:OLEAN_C20660"/>
<evidence type="ECO:0000259" key="12">
    <source>
        <dbReference type="PROSITE" id="PS50893"/>
    </source>
</evidence>
<feature type="transmembrane region" description="Helical" evidence="11">
    <location>
        <begin position="61"/>
        <end position="81"/>
    </location>
</feature>
<evidence type="ECO:0000256" key="10">
    <source>
        <dbReference type="ARBA" id="ARBA00023136"/>
    </source>
</evidence>
<evidence type="ECO:0000256" key="1">
    <source>
        <dbReference type="ARBA" id="ARBA00004651"/>
    </source>
</evidence>
<dbReference type="InterPro" id="IPR011527">
    <property type="entry name" value="ABC1_TM_dom"/>
</dbReference>
<proteinExistence type="predicted"/>
<dbReference type="EMBL" id="FO203512">
    <property type="protein sequence ID" value="CCK76242.1"/>
    <property type="molecule type" value="Genomic_DNA"/>
</dbReference>
<protein>
    <submittedName>
        <fullName evidence="14">Lipid A export ATP-binding/permease protein MsbA</fullName>
        <ecNumber evidence="14">3.6.3.-</ecNumber>
    </submittedName>
</protein>
<dbReference type="PROSITE" id="PS50893">
    <property type="entry name" value="ABC_TRANSPORTER_2"/>
    <property type="match status" value="1"/>
</dbReference>
<keyword evidence="14" id="KW-0378">Hydrolase</keyword>
<dbReference type="PROSITE" id="PS00211">
    <property type="entry name" value="ABC_TRANSPORTER_1"/>
    <property type="match status" value="1"/>
</dbReference>
<feature type="transmembrane region" description="Helical" evidence="11">
    <location>
        <begin position="21"/>
        <end position="41"/>
    </location>
</feature>
<dbReference type="GO" id="GO:0016887">
    <property type="term" value="F:ATP hydrolysis activity"/>
    <property type="evidence" value="ECO:0007669"/>
    <property type="project" value="InterPro"/>
</dbReference>
<dbReference type="Pfam" id="PF00664">
    <property type="entry name" value="ABC_membrane"/>
    <property type="match status" value="1"/>
</dbReference>
<keyword evidence="4 11" id="KW-0812">Transmembrane</keyword>
<evidence type="ECO:0000256" key="6">
    <source>
        <dbReference type="ARBA" id="ARBA00022840"/>
    </source>
</evidence>
<keyword evidence="2" id="KW-0813">Transport</keyword>
<dbReference type="InterPro" id="IPR011917">
    <property type="entry name" value="ABC_transpr_lipidA"/>
</dbReference>
<comment type="subcellular location">
    <subcellularLocation>
        <location evidence="1">Cell membrane</location>
        <topology evidence="1">Multi-pass membrane protein</topology>
    </subcellularLocation>
</comment>
<dbReference type="InterPro" id="IPR003593">
    <property type="entry name" value="AAA+_ATPase"/>
</dbReference>
<organism evidence="14 15">
    <name type="scientific">Oleispira antarctica RB-8</name>
    <dbReference type="NCBI Taxonomy" id="698738"/>
    <lineage>
        <taxon>Bacteria</taxon>
        <taxon>Pseudomonadati</taxon>
        <taxon>Pseudomonadota</taxon>
        <taxon>Gammaproteobacteria</taxon>
        <taxon>Oceanospirillales</taxon>
        <taxon>Oceanospirillaceae</taxon>
        <taxon>Oleispira</taxon>
    </lineage>
</organism>
<feature type="transmembrane region" description="Helical" evidence="11">
    <location>
        <begin position="165"/>
        <end position="186"/>
    </location>
</feature>
<dbReference type="EC" id="3.6.3.-" evidence="14"/>
<evidence type="ECO:0000256" key="3">
    <source>
        <dbReference type="ARBA" id="ARBA00022475"/>
    </source>
</evidence>
<dbReference type="PROSITE" id="PS50929">
    <property type="entry name" value="ABC_TM1F"/>
    <property type="match status" value="1"/>
</dbReference>
<dbReference type="HOGENOM" id="CLU_000604_84_3_6"/>
<evidence type="ECO:0000256" key="4">
    <source>
        <dbReference type="ARBA" id="ARBA00022692"/>
    </source>
</evidence>